<protein>
    <submittedName>
        <fullName evidence="5">Anaerobic ribonucleoside triphosphate reductase</fullName>
    </submittedName>
</protein>
<comment type="caution">
    <text evidence="5">The sequence shown here is derived from an EMBL/GenBank/DDBJ whole genome shotgun (WGS) entry which is preliminary data.</text>
</comment>
<keyword evidence="2 3" id="KW-0067">ATP-binding</keyword>
<evidence type="ECO:0000313" key="5">
    <source>
        <dbReference type="EMBL" id="RXI58488.1"/>
    </source>
</evidence>
<reference evidence="5 6" key="1">
    <citation type="submission" date="2018-06" db="EMBL/GenBank/DDBJ databases">
        <title>Genome conservation of Clostridium tetani.</title>
        <authorList>
            <person name="Bruggemann H."/>
            <person name="Popoff M.R."/>
        </authorList>
    </citation>
    <scope>NUCLEOTIDE SEQUENCE [LARGE SCALE GENOMIC DNA]</scope>
    <source>
        <strain evidence="5 6">63.05</strain>
    </source>
</reference>
<dbReference type="Proteomes" id="UP000290273">
    <property type="component" value="Unassembled WGS sequence"/>
</dbReference>
<accession>A0ABY0ESH8</accession>
<sequence length="704" mass="80259">MLYVVKRDGRRASFNSIKIANAIKRASEEIGFELKESEFMNLTQNVIKVLEKSVKDEITVEEIQNLVERTLMENNYKNIGRAYANYRQERTRIREIKSDLMKAIEKIGIETDRDNANVGNNFSSKLLRIASESNKWHNLFNMPKHLAKAHENGDVYYHDLDSYNLTVNCLHIPTKEILSKGFNTGYGFIRPPKRIESACELSCILLQSTQNDMFGGQSHPDFDNDMGYFVEFTRKEIKEELREIGLEEQKIEEICERRLRKSISQAMQGIVYNLNTMHSRAGSQVPFSSINIGIPMSEDAALVSELFLIEYEKGLGKGEQPIFPNIIFRVKDGVNKKPSDPYYNLFKLACRVASKRMNPTFMNIDADFNLEYYNKGYLPATMGCRTRVQSNINGEPEVKGRGNIAPTTINLPRLALISKGDIDKFFELLDNRLDMVKEALLHRYEILKRLRIKDLPFVAGQNLMKGSENLQPEDSIEPILKQGTWGIGFIGLAETLKALIGQHHGESEKARTLGLKIIKHIREFTDKITEETKLNWSCYATPAEGLSGKFIVQDKKIFGEIKGVTDKDYYTNSFHIPVGYPISIKAKIDVEAPYHSICNGGHISYIELDDYPTDDIIMDIIDYAYSQTNINYLGINFHIKYCKNCGTYIDNHESSCFKCGGKNIQGVSRVTGYLSLDERFGVGKAGERKDRLSHTNGKAFYEVR</sequence>
<dbReference type="RefSeq" id="WP_023437085.1">
    <property type="nucleotide sequence ID" value="NZ_CASHSW010000013.1"/>
</dbReference>
<dbReference type="NCBIfam" id="TIGR02487">
    <property type="entry name" value="NrdD"/>
    <property type="match status" value="1"/>
</dbReference>
<keyword evidence="1 3" id="KW-0547">Nucleotide-binding</keyword>
<dbReference type="InterPro" id="IPR012833">
    <property type="entry name" value="NrdD"/>
</dbReference>
<dbReference type="PANTHER" id="PTHR21075">
    <property type="entry name" value="ANAEROBIC RIBONUCLEOSIDE-TRIPHOSPHATE REDUCTASE"/>
    <property type="match status" value="1"/>
</dbReference>
<dbReference type="CDD" id="cd01675">
    <property type="entry name" value="RNR_III"/>
    <property type="match status" value="1"/>
</dbReference>
<evidence type="ECO:0000256" key="1">
    <source>
        <dbReference type="ARBA" id="ARBA00022741"/>
    </source>
</evidence>
<proteinExistence type="predicted"/>
<dbReference type="SUPFAM" id="SSF51998">
    <property type="entry name" value="PFL-like glycyl radical enzymes"/>
    <property type="match status" value="1"/>
</dbReference>
<dbReference type="PANTHER" id="PTHR21075:SF0">
    <property type="entry name" value="ANAEROBIC RIBONUCLEOSIDE-TRIPHOSPHATE REDUCTASE"/>
    <property type="match status" value="1"/>
</dbReference>
<dbReference type="PROSITE" id="PS51161">
    <property type="entry name" value="ATP_CONE"/>
    <property type="match status" value="1"/>
</dbReference>
<evidence type="ECO:0000256" key="3">
    <source>
        <dbReference type="PROSITE-ProRule" id="PRU00492"/>
    </source>
</evidence>
<dbReference type="NCBIfam" id="NF005497">
    <property type="entry name" value="PRK07111.1"/>
    <property type="match status" value="1"/>
</dbReference>
<dbReference type="Pfam" id="PF13597">
    <property type="entry name" value="NRDD"/>
    <property type="match status" value="1"/>
</dbReference>
<gene>
    <name evidence="5" type="ORF">DP131_00960</name>
</gene>
<dbReference type="Pfam" id="PF03477">
    <property type="entry name" value="ATP-cone"/>
    <property type="match status" value="1"/>
</dbReference>
<feature type="domain" description="ATP-cone" evidence="4">
    <location>
        <begin position="2"/>
        <end position="94"/>
    </location>
</feature>
<dbReference type="EMBL" id="QMAU01000012">
    <property type="protein sequence ID" value="RXI58488.1"/>
    <property type="molecule type" value="Genomic_DNA"/>
</dbReference>
<evidence type="ECO:0000259" key="4">
    <source>
        <dbReference type="PROSITE" id="PS51161"/>
    </source>
</evidence>
<name>A0ABY0ESH8_CLOTA</name>
<evidence type="ECO:0000313" key="6">
    <source>
        <dbReference type="Proteomes" id="UP000290273"/>
    </source>
</evidence>
<organism evidence="5 6">
    <name type="scientific">Clostridium tetani</name>
    <dbReference type="NCBI Taxonomy" id="1513"/>
    <lineage>
        <taxon>Bacteria</taxon>
        <taxon>Bacillati</taxon>
        <taxon>Bacillota</taxon>
        <taxon>Clostridia</taxon>
        <taxon>Eubacteriales</taxon>
        <taxon>Clostridiaceae</taxon>
        <taxon>Clostridium</taxon>
    </lineage>
</organism>
<dbReference type="InterPro" id="IPR005144">
    <property type="entry name" value="ATP-cone_dom"/>
</dbReference>
<dbReference type="Gene3D" id="3.20.70.20">
    <property type="match status" value="1"/>
</dbReference>
<evidence type="ECO:0000256" key="2">
    <source>
        <dbReference type="ARBA" id="ARBA00022840"/>
    </source>
</evidence>